<reference evidence="1 2" key="1">
    <citation type="submission" date="2019-10" db="EMBL/GenBank/DDBJ databases">
        <title>Complete genome sequence of Erwinia phage Midgardsormr38.</title>
        <authorList>
            <person name="Dislers A."/>
            <person name="Zrelovs N."/>
            <person name="Kazaks A."/>
        </authorList>
    </citation>
    <scope>NUCLEOTIDE SEQUENCE [LARGE SCALE GENOMIC DNA]</scope>
</reference>
<dbReference type="KEGG" id="vg:77943253"/>
<dbReference type="EMBL" id="MN602881">
    <property type="protein sequence ID" value="QGF22012.1"/>
    <property type="molecule type" value="Genomic_DNA"/>
</dbReference>
<proteinExistence type="predicted"/>
<protein>
    <submittedName>
        <fullName evidence="1">Uncharacterized protein</fullName>
    </submittedName>
</protein>
<keyword evidence="2" id="KW-1185">Reference proteome</keyword>
<dbReference type="RefSeq" id="YP_010667141.1">
    <property type="nucleotide sequence ID" value="NC_070949.1"/>
</dbReference>
<organism evidence="1 2">
    <name type="scientific">Erwinia phage Midgardsormr38</name>
    <dbReference type="NCBI Taxonomy" id="2663326"/>
    <lineage>
        <taxon>Viruses</taxon>
        <taxon>Duplodnaviria</taxon>
        <taxon>Heunggongvirae</taxon>
        <taxon>Uroviricota</taxon>
        <taxon>Caudoviricetes</taxon>
        <taxon>Midgardsormrvirus</taxon>
        <taxon>Midgardsormrvirus midgardsormr38</taxon>
    </lineage>
</organism>
<evidence type="ECO:0000313" key="1">
    <source>
        <dbReference type="EMBL" id="QGF22012.1"/>
    </source>
</evidence>
<evidence type="ECO:0000313" key="2">
    <source>
        <dbReference type="Proteomes" id="UP000349651"/>
    </source>
</evidence>
<dbReference type="Proteomes" id="UP000349651">
    <property type="component" value="Segment"/>
</dbReference>
<sequence length="86" mass="9613">MKTSITIAEIKSIYALHGADISPSDLIESMEQCNEQADVVYNDIWGKPTKPRTAEQWAHFFALQTAQEQGADCRAMAWFNTAAYGE</sequence>
<dbReference type="GeneID" id="77943253"/>
<accession>A0A5Q2F4K7</accession>
<name>A0A5Q2F4K7_9CAUD</name>